<dbReference type="Gene3D" id="1.10.3790.10">
    <property type="entry name" value="NinB"/>
    <property type="match status" value="1"/>
</dbReference>
<gene>
    <name evidence="1" type="ORF">H9945_11605</name>
</gene>
<dbReference type="EMBL" id="DWYG01000190">
    <property type="protein sequence ID" value="HJB43130.1"/>
    <property type="molecule type" value="Genomic_DNA"/>
</dbReference>
<proteinExistence type="predicted"/>
<sequence length="190" mass="21423">MEKKLIARLTAFYAPAMTPGGRGTLAVSGDCLLEEQRMFAELEHRCRGQPYAVEITVRPVRDRRTLDQNRLMWALLNKMALALSGDTPGSVTAEQCYLDLLQDYGAGVEVYRVPYASLPLLRRAYRVVQLLELLDGGDCMVRLGEGSSAFDKRQMHDFLERIFDRLAELGVDDAETVSQYRDWRAADGLC</sequence>
<evidence type="ECO:0000313" key="2">
    <source>
        <dbReference type="Proteomes" id="UP000886803"/>
    </source>
</evidence>
<reference evidence="1" key="1">
    <citation type="journal article" date="2021" name="PeerJ">
        <title>Extensive microbial diversity within the chicken gut microbiome revealed by metagenomics and culture.</title>
        <authorList>
            <person name="Gilroy R."/>
            <person name="Ravi A."/>
            <person name="Getino M."/>
            <person name="Pursley I."/>
            <person name="Horton D.L."/>
            <person name="Alikhan N.F."/>
            <person name="Baker D."/>
            <person name="Gharbi K."/>
            <person name="Hall N."/>
            <person name="Watson M."/>
            <person name="Adriaenssens E.M."/>
            <person name="Foster-Nyarko E."/>
            <person name="Jarju S."/>
            <person name="Secka A."/>
            <person name="Antonio M."/>
            <person name="Oren A."/>
            <person name="Chaudhuri R.R."/>
            <person name="La Ragione R."/>
            <person name="Hildebrand F."/>
            <person name="Pallen M.J."/>
        </authorList>
    </citation>
    <scope>NUCLEOTIDE SEQUENCE</scope>
    <source>
        <strain evidence="1">ChiBcec8-13705</strain>
    </source>
</reference>
<protein>
    <submittedName>
        <fullName evidence="1">Recombination protein NinB</fullName>
    </submittedName>
</protein>
<evidence type="ECO:0000313" key="1">
    <source>
        <dbReference type="EMBL" id="HJB43130.1"/>
    </source>
</evidence>
<accession>A0A9D2S591</accession>
<comment type="caution">
    <text evidence="1">The sequence shown here is derived from an EMBL/GenBank/DDBJ whole genome shotgun (WGS) entry which is preliminary data.</text>
</comment>
<dbReference type="Proteomes" id="UP000886803">
    <property type="component" value="Unassembled WGS sequence"/>
</dbReference>
<dbReference type="AlphaFoldDB" id="A0A9D2S591"/>
<reference evidence="1" key="2">
    <citation type="submission" date="2021-04" db="EMBL/GenBank/DDBJ databases">
        <authorList>
            <person name="Gilroy R."/>
        </authorList>
    </citation>
    <scope>NUCLEOTIDE SEQUENCE</scope>
    <source>
        <strain evidence="1">ChiBcec8-13705</strain>
    </source>
</reference>
<name>A0A9D2S591_9FIRM</name>
<organism evidence="1 2">
    <name type="scientific">Candidatus Gemmiger avicola</name>
    <dbReference type="NCBI Taxonomy" id="2838605"/>
    <lineage>
        <taxon>Bacteria</taxon>
        <taxon>Bacillati</taxon>
        <taxon>Bacillota</taxon>
        <taxon>Clostridia</taxon>
        <taxon>Eubacteriales</taxon>
        <taxon>Gemmiger</taxon>
    </lineage>
</organism>
<dbReference type="InterPro" id="IPR036619">
    <property type="entry name" value="NinB_sf"/>
</dbReference>